<accession>A0A6J2YAL4</accession>
<evidence type="ECO:0000313" key="15">
    <source>
        <dbReference type="RefSeq" id="XP_030760918.1"/>
    </source>
</evidence>
<feature type="transmembrane region" description="Helical" evidence="12">
    <location>
        <begin position="52"/>
        <end position="69"/>
    </location>
</feature>
<comment type="cofactor">
    <cofactor evidence="1">
        <name>heme b</name>
        <dbReference type="ChEBI" id="CHEBI:60344"/>
    </cofactor>
</comment>
<feature type="transmembrane region" description="Helical" evidence="12">
    <location>
        <begin position="81"/>
        <end position="104"/>
    </location>
</feature>
<comment type="subcellular location">
    <subcellularLocation>
        <location evidence="2">Membrane</location>
        <topology evidence="2">Multi-pass membrane protein</topology>
    </subcellularLocation>
</comment>
<dbReference type="PANTHER" id="PTHR10106:SF0">
    <property type="entry name" value="LD36721P"/>
    <property type="match status" value="1"/>
</dbReference>
<feature type="transmembrane region" description="Helical" evidence="12">
    <location>
        <begin position="148"/>
        <end position="178"/>
    </location>
</feature>
<feature type="region of interest" description="Disordered" evidence="11">
    <location>
        <begin position="196"/>
        <end position="220"/>
    </location>
</feature>
<dbReference type="InParanoid" id="A0A6J2YAL4"/>
<dbReference type="KEGG" id="soy:115886028"/>
<evidence type="ECO:0000256" key="9">
    <source>
        <dbReference type="ARBA" id="ARBA00023004"/>
    </source>
</evidence>
<dbReference type="GO" id="GO:0046872">
    <property type="term" value="F:metal ion binding"/>
    <property type="evidence" value="ECO:0007669"/>
    <property type="project" value="UniProtKB-KW"/>
</dbReference>
<dbReference type="InterPro" id="IPR043205">
    <property type="entry name" value="CYB561/CYBRD1-like"/>
</dbReference>
<evidence type="ECO:0000256" key="11">
    <source>
        <dbReference type="SAM" id="MobiDB-lite"/>
    </source>
</evidence>
<proteinExistence type="predicted"/>
<dbReference type="AlphaFoldDB" id="A0A6J2YAL4"/>
<evidence type="ECO:0000256" key="7">
    <source>
        <dbReference type="ARBA" id="ARBA00022982"/>
    </source>
</evidence>
<dbReference type="Gene3D" id="1.20.120.1770">
    <property type="match status" value="1"/>
</dbReference>
<feature type="transmembrane region" description="Helical" evidence="12">
    <location>
        <begin position="116"/>
        <end position="136"/>
    </location>
</feature>
<keyword evidence="4" id="KW-0349">Heme</keyword>
<keyword evidence="7" id="KW-0249">Electron transport</keyword>
<feature type="compositionally biased region" description="Basic and acidic residues" evidence="11">
    <location>
        <begin position="196"/>
        <end position="210"/>
    </location>
</feature>
<evidence type="ECO:0000259" key="13">
    <source>
        <dbReference type="PROSITE" id="PS50939"/>
    </source>
</evidence>
<evidence type="ECO:0000256" key="8">
    <source>
        <dbReference type="ARBA" id="ARBA00022989"/>
    </source>
</evidence>
<keyword evidence="9" id="KW-0408">Iron</keyword>
<dbReference type="InterPro" id="IPR006593">
    <property type="entry name" value="Cyt_b561/ferric_Rdtase_TM"/>
</dbReference>
<dbReference type="GO" id="GO:0016491">
    <property type="term" value="F:oxidoreductase activity"/>
    <property type="evidence" value="ECO:0007669"/>
    <property type="project" value="InterPro"/>
</dbReference>
<dbReference type="OrthoDB" id="907479at2759"/>
<dbReference type="PROSITE" id="PS50939">
    <property type="entry name" value="CYTOCHROME_B561"/>
    <property type="match status" value="1"/>
</dbReference>
<name>A0A6J2YAL4_SITOR</name>
<keyword evidence="8 12" id="KW-1133">Transmembrane helix</keyword>
<protein>
    <submittedName>
        <fullName evidence="15">Cytochrome b ascorbate-dependent protein 3-like</fullName>
    </submittedName>
</protein>
<dbReference type="GeneID" id="115886028"/>
<evidence type="ECO:0000256" key="1">
    <source>
        <dbReference type="ARBA" id="ARBA00001970"/>
    </source>
</evidence>
<evidence type="ECO:0000256" key="6">
    <source>
        <dbReference type="ARBA" id="ARBA00022723"/>
    </source>
</evidence>
<evidence type="ECO:0000256" key="4">
    <source>
        <dbReference type="ARBA" id="ARBA00022617"/>
    </source>
</evidence>
<organism evidence="14 15">
    <name type="scientific">Sitophilus oryzae</name>
    <name type="common">Rice weevil</name>
    <name type="synonym">Curculio oryzae</name>
    <dbReference type="NCBI Taxonomy" id="7048"/>
    <lineage>
        <taxon>Eukaryota</taxon>
        <taxon>Metazoa</taxon>
        <taxon>Ecdysozoa</taxon>
        <taxon>Arthropoda</taxon>
        <taxon>Hexapoda</taxon>
        <taxon>Insecta</taxon>
        <taxon>Pterygota</taxon>
        <taxon>Neoptera</taxon>
        <taxon>Endopterygota</taxon>
        <taxon>Coleoptera</taxon>
        <taxon>Polyphaga</taxon>
        <taxon>Cucujiformia</taxon>
        <taxon>Curculionidae</taxon>
        <taxon>Dryophthorinae</taxon>
        <taxon>Sitophilus</taxon>
    </lineage>
</organism>
<keyword evidence="14" id="KW-1185">Reference proteome</keyword>
<dbReference type="SMART" id="SM00665">
    <property type="entry name" value="B561"/>
    <property type="match status" value="1"/>
</dbReference>
<evidence type="ECO:0000256" key="12">
    <source>
        <dbReference type="SAM" id="Phobius"/>
    </source>
</evidence>
<keyword evidence="10 12" id="KW-0472">Membrane</keyword>
<reference evidence="15" key="1">
    <citation type="submission" date="2025-08" db="UniProtKB">
        <authorList>
            <consortium name="RefSeq"/>
        </authorList>
    </citation>
    <scope>IDENTIFICATION</scope>
    <source>
        <tissue evidence="15">Gonads</tissue>
    </source>
</reference>
<keyword evidence="6" id="KW-0479">Metal-binding</keyword>
<dbReference type="GO" id="GO:0016020">
    <property type="term" value="C:membrane"/>
    <property type="evidence" value="ECO:0007669"/>
    <property type="project" value="UniProtKB-SubCell"/>
</dbReference>
<evidence type="ECO:0000256" key="5">
    <source>
        <dbReference type="ARBA" id="ARBA00022692"/>
    </source>
</evidence>
<keyword evidence="3" id="KW-0813">Transport</keyword>
<evidence type="ECO:0000256" key="10">
    <source>
        <dbReference type="ARBA" id="ARBA00023136"/>
    </source>
</evidence>
<evidence type="ECO:0000313" key="14">
    <source>
        <dbReference type="Proteomes" id="UP000504635"/>
    </source>
</evidence>
<dbReference type="Proteomes" id="UP000504635">
    <property type="component" value="Unplaced"/>
</dbReference>
<dbReference type="RefSeq" id="XP_030760918.1">
    <property type="nucleotide sequence ID" value="XM_030905058.1"/>
</dbReference>
<feature type="domain" description="Cytochrome b561" evidence="13">
    <location>
        <begin position="14"/>
        <end position="220"/>
    </location>
</feature>
<keyword evidence="5 12" id="KW-0812">Transmembrane</keyword>
<evidence type="ECO:0000256" key="3">
    <source>
        <dbReference type="ARBA" id="ARBA00022448"/>
    </source>
</evidence>
<feature type="transmembrane region" description="Helical" evidence="12">
    <location>
        <begin position="12"/>
        <end position="32"/>
    </location>
</feature>
<dbReference type="Pfam" id="PF03188">
    <property type="entry name" value="Cytochrom_B561"/>
    <property type="match status" value="1"/>
</dbReference>
<gene>
    <name evidence="15" type="primary">LOC115886028</name>
</gene>
<dbReference type="PANTHER" id="PTHR10106">
    <property type="entry name" value="CYTOCHROME B561-RELATED"/>
    <property type="match status" value="1"/>
</dbReference>
<evidence type="ECO:0000256" key="2">
    <source>
        <dbReference type="ARBA" id="ARBA00004141"/>
    </source>
</evidence>
<sequence>MTAPSKVVLKHYARVTVFGLLACSKLLFWIYFYQGGFAWNSNLALKANWHPFLMTFGMVFLYSQAMVVFRTAHGVLDRKVLIAIHVGIHLVAFIISVIGLSVIIDVFRQYGTSQFKSVHSILGLFAIFLTGFLVVIQHQPILSKYFHMVMASLTLLAASIAVTSGLAVAGNYSLYVYIASRSASISSSSEWRNDRAHRESIQSGEKEPAHFHSSFPDIDC</sequence>